<proteinExistence type="predicted"/>
<evidence type="ECO:0000313" key="2">
    <source>
        <dbReference type="EMBL" id="KAK1632237.1"/>
    </source>
</evidence>
<sequence>MPPKRERNQPAGGGGFEYCELCRRNHDQGRRHRYFPAHRAALANALSGFRSKLSDLRRALLRPSTPPARSRLWCPFCSADLVDLDSHFACSNAIYHLASREHLKGVKDFLRKHGGGMDQVDSFRISEDELAKWEKSCESSSTEAQSLTGSMIGPSLGPFKDIQNETTSKIMDSFAETDIPSYSNTASCVVMPLQSPTNGAYHPTSTACYGPSASGSVAYSAPFGTSGLPGKTWVATHENQGMPSANMFPGADARMKGAQTAFIGNGKNPPASSFVHVQQSHSGGNLNQGLKANVHTGAPPPWLEASENDPTNGSLASHALPSSGKGKSRKLNPKRVGAAWAEKRRAEMEMEKRGEAIPETSDSSWLPNFGGVWQSGSRKESMKDFEKKHKLPEKNNPELSPEIKPYISKRMVSTRNRGDKSMETDADGEEMSDDEAVDEEIVADTPPSQDDTVVPPAASPSTCRFASPPLVFQRARQAPVPRAPVPSARPRTLGEFLEAAKSRSDAILRTPAVRRRLVELNFQPRRSSRIAKQPGGMGAEMKAVRNLMRKLGLLSGGEAPSAAALEAYHKMYELPLTDEMIEAIAEFYGWTLSSIRGCSPPLLGMSGGRLVAA</sequence>
<evidence type="ECO:0000313" key="3">
    <source>
        <dbReference type="Proteomes" id="UP001231189"/>
    </source>
</evidence>
<dbReference type="Proteomes" id="UP001231189">
    <property type="component" value="Unassembled WGS sequence"/>
</dbReference>
<evidence type="ECO:0000256" key="1">
    <source>
        <dbReference type="SAM" id="MobiDB-lite"/>
    </source>
</evidence>
<dbReference type="AlphaFoldDB" id="A0AAD8W2B7"/>
<feature type="compositionally biased region" description="Polar residues" evidence="1">
    <location>
        <begin position="275"/>
        <end position="290"/>
    </location>
</feature>
<name>A0AAD8W2B7_LOLMU</name>
<dbReference type="PANTHER" id="PTHR31198">
    <property type="entry name" value="COILED-COIL DOMAIN-CONTAINING PROTEIN 84"/>
    <property type="match status" value="1"/>
</dbReference>
<feature type="region of interest" description="Disordered" evidence="1">
    <location>
        <begin position="413"/>
        <end position="435"/>
    </location>
</feature>
<dbReference type="PANTHER" id="PTHR31198:SF1">
    <property type="entry name" value="CENTROSOMAL AT-AC SPLICING FACTOR"/>
    <property type="match status" value="1"/>
</dbReference>
<evidence type="ECO:0008006" key="4">
    <source>
        <dbReference type="Google" id="ProtNLM"/>
    </source>
</evidence>
<dbReference type="Pfam" id="PF14968">
    <property type="entry name" value="CCDC84"/>
    <property type="match status" value="1"/>
</dbReference>
<feature type="region of interest" description="Disordered" evidence="1">
    <location>
        <begin position="266"/>
        <end position="338"/>
    </location>
</feature>
<keyword evidence="3" id="KW-1185">Reference proteome</keyword>
<gene>
    <name evidence="2" type="ORF">QYE76_006552</name>
</gene>
<reference evidence="2" key="1">
    <citation type="submission" date="2023-07" db="EMBL/GenBank/DDBJ databases">
        <title>A chromosome-level genome assembly of Lolium multiflorum.</title>
        <authorList>
            <person name="Chen Y."/>
            <person name="Copetti D."/>
            <person name="Kolliker R."/>
            <person name="Studer B."/>
        </authorList>
    </citation>
    <scope>NUCLEOTIDE SEQUENCE</scope>
    <source>
        <strain evidence="2">02402/16</strain>
        <tissue evidence="2">Leaf</tissue>
    </source>
</reference>
<feature type="compositionally biased region" description="Acidic residues" evidence="1">
    <location>
        <begin position="424"/>
        <end position="435"/>
    </location>
</feature>
<organism evidence="2 3">
    <name type="scientific">Lolium multiflorum</name>
    <name type="common">Italian ryegrass</name>
    <name type="synonym">Lolium perenne subsp. multiflorum</name>
    <dbReference type="NCBI Taxonomy" id="4521"/>
    <lineage>
        <taxon>Eukaryota</taxon>
        <taxon>Viridiplantae</taxon>
        <taxon>Streptophyta</taxon>
        <taxon>Embryophyta</taxon>
        <taxon>Tracheophyta</taxon>
        <taxon>Spermatophyta</taxon>
        <taxon>Magnoliopsida</taxon>
        <taxon>Liliopsida</taxon>
        <taxon>Poales</taxon>
        <taxon>Poaceae</taxon>
        <taxon>BOP clade</taxon>
        <taxon>Pooideae</taxon>
        <taxon>Poodae</taxon>
        <taxon>Poeae</taxon>
        <taxon>Poeae Chloroplast Group 2 (Poeae type)</taxon>
        <taxon>Loliodinae</taxon>
        <taxon>Loliinae</taxon>
        <taxon>Lolium</taxon>
    </lineage>
</organism>
<dbReference type="InterPro" id="IPR028015">
    <property type="entry name" value="CCDC84-like"/>
</dbReference>
<accession>A0AAD8W2B7</accession>
<dbReference type="EMBL" id="JAUUTY010000005">
    <property type="protein sequence ID" value="KAK1632237.1"/>
    <property type="molecule type" value="Genomic_DNA"/>
</dbReference>
<comment type="caution">
    <text evidence="2">The sequence shown here is derived from an EMBL/GenBank/DDBJ whole genome shotgun (WGS) entry which is preliminary data.</text>
</comment>
<protein>
    <recommendedName>
        <fullName evidence="4">TITAN-like protein</fullName>
    </recommendedName>
</protein>